<dbReference type="GO" id="GO:0005829">
    <property type="term" value="C:cytosol"/>
    <property type="evidence" value="ECO:0007669"/>
    <property type="project" value="TreeGrafter"/>
</dbReference>
<accession>A0A1Y1YRW3</accession>
<dbReference type="Pfam" id="PF10193">
    <property type="entry name" value="Telomere_reg-2"/>
    <property type="match status" value="1"/>
</dbReference>
<dbReference type="EMBL" id="MCFE01000078">
    <property type="protein sequence ID" value="ORY00773.1"/>
    <property type="molecule type" value="Genomic_DNA"/>
</dbReference>
<dbReference type="GO" id="GO:0051879">
    <property type="term" value="F:Hsp90 protein binding"/>
    <property type="evidence" value="ECO:0007669"/>
    <property type="project" value="TreeGrafter"/>
</dbReference>
<feature type="domain" description="Telomere length regulation protein conserved" evidence="3">
    <location>
        <begin position="145"/>
        <end position="254"/>
    </location>
</feature>
<evidence type="ECO:0000256" key="2">
    <source>
        <dbReference type="SAM" id="MobiDB-lite"/>
    </source>
</evidence>
<dbReference type="GO" id="GO:0042162">
    <property type="term" value="F:telomeric DNA binding"/>
    <property type="evidence" value="ECO:0007669"/>
    <property type="project" value="TreeGrafter"/>
</dbReference>
<dbReference type="Gene3D" id="1.25.40.720">
    <property type="entry name" value="Telomere length regulation protein 2, C-terminal domain"/>
    <property type="match status" value="2"/>
</dbReference>
<dbReference type="InterPro" id="IPR019337">
    <property type="entry name" value="Telomere_length_regulation_dom"/>
</dbReference>
<gene>
    <name evidence="4" type="ORF">K493DRAFT_335215</name>
</gene>
<comment type="caution">
    <text evidence="4">The sequence shown here is derived from an EMBL/GenBank/DDBJ whole genome shotgun (WGS) entry which is preliminary data.</text>
</comment>
<dbReference type="PANTHER" id="PTHR15830:SF10">
    <property type="entry name" value="TELOMERE LENGTH REGULATION PROTEIN TEL2 HOMOLOG"/>
    <property type="match status" value="1"/>
</dbReference>
<dbReference type="STRING" id="1314790.A0A1Y1YRW3"/>
<evidence type="ECO:0000313" key="5">
    <source>
        <dbReference type="Proteomes" id="UP000193498"/>
    </source>
</evidence>
<dbReference type="InterPro" id="IPR038528">
    <property type="entry name" value="TEL2_C_sf"/>
</dbReference>
<feature type="region of interest" description="Disordered" evidence="2">
    <location>
        <begin position="60"/>
        <end position="140"/>
    </location>
</feature>
<protein>
    <recommendedName>
        <fullName evidence="3">Telomere length regulation protein conserved domain-containing protein</fullName>
    </recommendedName>
</protein>
<dbReference type="PANTHER" id="PTHR15830">
    <property type="entry name" value="TELOMERE LENGTH REGULATION PROTEIN TEL2 FAMILY MEMBER"/>
    <property type="match status" value="1"/>
</dbReference>
<comment type="similarity">
    <text evidence="1">Belongs to the TEL2 family.</text>
</comment>
<sequence>MPGVTRYLGNTNPSVRKYGMVTAEILAKKISANMDSSKPLDFGLDENDTEIHMLRTLAELPDGLISEEDSDHKGEQELDADTHSERDVSVSGENSDDEWDPDSTEILELDPDEEEQLDEDDDLEPYPMESEDEDEGIGKNKLKKPKYLSECLSYLKADEEPDKIETGLDIAADMIQNATEHELSVYGQQFAGKLLRLQDTYELPNFEKNRTHALIMLIVMCPNITNSYLIEQFYERDYSMSQRFLILNCLVIAAQRLSEITKNDETSSKKSENTIEYDEKMLDAMVKDIQNIGIGNGKTVWASRRQEVERNRGPPSKNRFAQVTGRYFFFPLIHGVGASASDIFNVLGHPVLLEKFVTTLATILYLSAGAPDFSKMCREFWDFSRSLQHYTHEGVISGVIFGLLAIVTILPGNTLVHEYPRELSEVKEWATGLFDKTQNEKLKSQCLGLLMKFQQIISEYQRELFVEAGVVM</sequence>
<proteinExistence type="inferred from homology"/>
<evidence type="ECO:0000313" key="4">
    <source>
        <dbReference type="EMBL" id="ORY00773.1"/>
    </source>
</evidence>
<keyword evidence="5" id="KW-1185">Reference proteome</keyword>
<evidence type="ECO:0000256" key="1">
    <source>
        <dbReference type="ARBA" id="ARBA00006133"/>
    </source>
</evidence>
<feature type="compositionally biased region" description="Acidic residues" evidence="2">
    <location>
        <begin position="94"/>
        <end position="135"/>
    </location>
</feature>
<feature type="compositionally biased region" description="Basic and acidic residues" evidence="2">
    <location>
        <begin position="70"/>
        <end position="88"/>
    </location>
</feature>
<dbReference type="InParanoid" id="A0A1Y1YRW3"/>
<organism evidence="4 5">
    <name type="scientific">Basidiobolus meristosporus CBS 931.73</name>
    <dbReference type="NCBI Taxonomy" id="1314790"/>
    <lineage>
        <taxon>Eukaryota</taxon>
        <taxon>Fungi</taxon>
        <taxon>Fungi incertae sedis</taxon>
        <taxon>Zoopagomycota</taxon>
        <taxon>Entomophthoromycotina</taxon>
        <taxon>Basidiobolomycetes</taxon>
        <taxon>Basidiobolales</taxon>
        <taxon>Basidiobolaceae</taxon>
        <taxon>Basidiobolus</taxon>
    </lineage>
</organism>
<evidence type="ECO:0000259" key="3">
    <source>
        <dbReference type="Pfam" id="PF10193"/>
    </source>
</evidence>
<dbReference type="InterPro" id="IPR051970">
    <property type="entry name" value="TEL2_Regulation"/>
</dbReference>
<reference evidence="4 5" key="1">
    <citation type="submission" date="2016-07" db="EMBL/GenBank/DDBJ databases">
        <title>Pervasive Adenine N6-methylation of Active Genes in Fungi.</title>
        <authorList>
            <consortium name="DOE Joint Genome Institute"/>
            <person name="Mondo S.J."/>
            <person name="Dannebaum R.O."/>
            <person name="Kuo R.C."/>
            <person name="Labutti K."/>
            <person name="Haridas S."/>
            <person name="Kuo A."/>
            <person name="Salamov A."/>
            <person name="Ahrendt S.R."/>
            <person name="Lipzen A."/>
            <person name="Sullivan W."/>
            <person name="Andreopoulos W.B."/>
            <person name="Clum A."/>
            <person name="Lindquist E."/>
            <person name="Daum C."/>
            <person name="Ramamoorthy G.K."/>
            <person name="Gryganskyi A."/>
            <person name="Culley D."/>
            <person name="Magnuson J.K."/>
            <person name="James T.Y."/>
            <person name="O'Malley M.A."/>
            <person name="Stajich J.E."/>
            <person name="Spatafora J.W."/>
            <person name="Visel A."/>
            <person name="Grigoriev I.V."/>
        </authorList>
    </citation>
    <scope>NUCLEOTIDE SEQUENCE [LARGE SCALE GENOMIC DNA]</scope>
    <source>
        <strain evidence="4 5">CBS 931.73</strain>
    </source>
</reference>
<dbReference type="AlphaFoldDB" id="A0A1Y1YRW3"/>
<dbReference type="GO" id="GO:0051083">
    <property type="term" value="P:'de novo' cotranslational protein folding"/>
    <property type="evidence" value="ECO:0007669"/>
    <property type="project" value="TreeGrafter"/>
</dbReference>
<dbReference type="Proteomes" id="UP000193498">
    <property type="component" value="Unassembled WGS sequence"/>
</dbReference>
<dbReference type="OrthoDB" id="10258062at2759"/>
<name>A0A1Y1YRW3_9FUNG</name>
<dbReference type="FunCoup" id="A0A1Y1YRW3">
    <property type="interactions" value="36"/>
</dbReference>